<reference evidence="2 3" key="1">
    <citation type="journal article" date="2020" name="ISME J.">
        <title>Comparative genomics reveals insights into cyanobacterial evolution and habitat adaptation.</title>
        <authorList>
            <person name="Chen M.Y."/>
            <person name="Teng W.K."/>
            <person name="Zhao L."/>
            <person name="Hu C.X."/>
            <person name="Zhou Y.K."/>
            <person name="Han B.P."/>
            <person name="Song L.R."/>
            <person name="Shu W.S."/>
        </authorList>
    </citation>
    <scope>NUCLEOTIDE SEQUENCE [LARGE SCALE GENOMIC DNA]</scope>
    <source>
        <strain evidence="2 3">FACHB-723</strain>
    </source>
</reference>
<gene>
    <name evidence="2" type="ORF">H6F41_05555</name>
</gene>
<evidence type="ECO:0000313" key="2">
    <source>
        <dbReference type="EMBL" id="MBD2187608.1"/>
    </source>
</evidence>
<dbReference type="Proteomes" id="UP000642094">
    <property type="component" value="Unassembled WGS sequence"/>
</dbReference>
<evidence type="ECO:0000256" key="1">
    <source>
        <dbReference type="SAM" id="SignalP"/>
    </source>
</evidence>
<keyword evidence="1" id="KW-0732">Signal</keyword>
<protein>
    <submittedName>
        <fullName evidence="2">Uncharacterized protein</fullName>
    </submittedName>
</protein>
<comment type="caution">
    <text evidence="2">The sequence shown here is derived from an EMBL/GenBank/DDBJ whole genome shotgun (WGS) entry which is preliminary data.</text>
</comment>
<feature type="chain" id="PRO_5046068970" evidence="1">
    <location>
        <begin position="27"/>
        <end position="126"/>
    </location>
</feature>
<sequence>MKIQSALIGIISTIATLGSIAAPVHADVQTRNAFCMYFANGSTQPDYAMPCKVSSDVEVFDAEILWQDGVRQSFRNYDGVAFTYRDERGGRVFKKLGLYEPSGRFETVSDRAYQMENGMVYIWWRR</sequence>
<keyword evidence="3" id="KW-1185">Reference proteome</keyword>
<evidence type="ECO:0000313" key="3">
    <source>
        <dbReference type="Proteomes" id="UP000642094"/>
    </source>
</evidence>
<organism evidence="2 3">
    <name type="scientific">Pseudanabaena mucicola FACHB-723</name>
    <dbReference type="NCBI Taxonomy" id="2692860"/>
    <lineage>
        <taxon>Bacteria</taxon>
        <taxon>Bacillati</taxon>
        <taxon>Cyanobacteriota</taxon>
        <taxon>Cyanophyceae</taxon>
        <taxon>Pseudanabaenales</taxon>
        <taxon>Pseudanabaenaceae</taxon>
        <taxon>Pseudanabaena</taxon>
    </lineage>
</organism>
<dbReference type="EMBL" id="JACJQB010000007">
    <property type="protein sequence ID" value="MBD2187608.1"/>
    <property type="molecule type" value="Genomic_DNA"/>
</dbReference>
<feature type="signal peptide" evidence="1">
    <location>
        <begin position="1"/>
        <end position="26"/>
    </location>
</feature>
<proteinExistence type="predicted"/>
<accession>A0ABR7ZUL7</accession>
<name>A0ABR7ZUL7_9CYAN</name>
<dbReference type="RefSeq" id="WP_190402485.1">
    <property type="nucleotide sequence ID" value="NZ_JACJQB010000007.1"/>
</dbReference>